<protein>
    <recommendedName>
        <fullName evidence="5">Lipoprotein</fullName>
    </recommendedName>
</protein>
<dbReference type="RefSeq" id="WP_208031670.1">
    <property type="nucleotide sequence ID" value="NZ_CP071839.1"/>
</dbReference>
<evidence type="ECO:0008006" key="5">
    <source>
        <dbReference type="Google" id="ProtNLM"/>
    </source>
</evidence>
<organism evidence="3 4">
    <name type="scientific">Streptomyces cyanogenus</name>
    <dbReference type="NCBI Taxonomy" id="80860"/>
    <lineage>
        <taxon>Bacteria</taxon>
        <taxon>Bacillati</taxon>
        <taxon>Actinomycetota</taxon>
        <taxon>Actinomycetes</taxon>
        <taxon>Kitasatosporales</taxon>
        <taxon>Streptomycetaceae</taxon>
        <taxon>Streptomyces</taxon>
    </lineage>
</organism>
<evidence type="ECO:0000256" key="1">
    <source>
        <dbReference type="SAM" id="MobiDB-lite"/>
    </source>
</evidence>
<feature type="region of interest" description="Disordered" evidence="1">
    <location>
        <begin position="27"/>
        <end position="92"/>
    </location>
</feature>
<evidence type="ECO:0000313" key="3">
    <source>
        <dbReference type="EMBL" id="QTD97879.1"/>
    </source>
</evidence>
<evidence type="ECO:0000256" key="2">
    <source>
        <dbReference type="SAM" id="SignalP"/>
    </source>
</evidence>
<dbReference type="EMBL" id="CP071839">
    <property type="protein sequence ID" value="QTD97879.1"/>
    <property type="molecule type" value="Genomic_DNA"/>
</dbReference>
<evidence type="ECO:0000313" key="4">
    <source>
        <dbReference type="Proteomes" id="UP000663908"/>
    </source>
</evidence>
<proteinExistence type="predicted"/>
<feature type="compositionally biased region" description="Pro residues" evidence="1">
    <location>
        <begin position="65"/>
        <end position="74"/>
    </location>
</feature>
<feature type="compositionally biased region" description="Low complexity" evidence="1">
    <location>
        <begin position="28"/>
        <end position="64"/>
    </location>
</feature>
<accession>A0ABX7TMG8</accession>
<dbReference type="Proteomes" id="UP000663908">
    <property type="component" value="Chromosome"/>
</dbReference>
<reference evidence="3 4" key="1">
    <citation type="submission" date="2021-03" db="EMBL/GenBank/DDBJ databases">
        <title>Complete genome sequence of Streptomyces cyanogenus S136, producer of anticancer angucycline landomycin A.</title>
        <authorList>
            <person name="Hrab P."/>
            <person name="Ruckert C."/>
            <person name="Busche T."/>
            <person name="Ostash I."/>
            <person name="Kalinowski J."/>
            <person name="Fedorenko V."/>
            <person name="Yushchuk O."/>
            <person name="Ostash B."/>
        </authorList>
    </citation>
    <scope>NUCLEOTIDE SEQUENCE [LARGE SCALE GENOMIC DNA]</scope>
    <source>
        <strain evidence="3 4">S136</strain>
    </source>
</reference>
<keyword evidence="2" id="KW-0732">Signal</keyword>
<feature type="signal peptide" evidence="2">
    <location>
        <begin position="1"/>
        <end position="24"/>
    </location>
</feature>
<keyword evidence="4" id="KW-1185">Reference proteome</keyword>
<feature type="compositionally biased region" description="Low complexity" evidence="1">
    <location>
        <begin position="75"/>
        <end position="90"/>
    </location>
</feature>
<sequence>MGRRGGPRPGVRFLALAVPAVLCATGCAGPSGSPRSPHPSHSSASSAAASAPAPASSPGSASAPSPAPTPPASPPSSAAPSPGTPAAARPTSDADLCARIVTYWSREVLDRDTYGDYQSMGLSHGQYEILRDVVTAARSVKRRQGAAEADKLIVRQAGAACTERYRNGTPAGGPWT</sequence>
<gene>
    <name evidence="3" type="ORF">S1361_11020</name>
</gene>
<name>A0ABX7TMG8_STRCY</name>
<feature type="chain" id="PRO_5045108587" description="Lipoprotein" evidence="2">
    <location>
        <begin position="25"/>
        <end position="176"/>
    </location>
</feature>